<evidence type="ECO:0000313" key="1">
    <source>
        <dbReference type="EMBL" id="CCH95944.1"/>
    </source>
</evidence>
<comment type="caution">
    <text evidence="1">The sequence shown here is derived from an EMBL/GenBank/DDBJ whole genome shotgun (WGS) entry which is preliminary data.</text>
</comment>
<proteinExistence type="predicted"/>
<reference evidence="1 2" key="1">
    <citation type="submission" date="2012-04" db="EMBL/GenBank/DDBJ databases">
        <authorList>
            <person name="Genoscope - CEA"/>
        </authorList>
    </citation>
    <scope>NUCLEOTIDE SEQUENCE [LARGE SCALE GENOMIC DNA]</scope>
    <source>
        <strain evidence="1 2">9717</strain>
    </source>
</reference>
<dbReference type="HOGENOM" id="CLU_3170247_0_0_3"/>
<evidence type="ECO:0000313" key="2">
    <source>
        <dbReference type="Proteomes" id="UP000003172"/>
    </source>
</evidence>
<name>I4FJW9_MICAE</name>
<accession>I4FJW9</accession>
<dbReference type="AlphaFoldDB" id="I4FJW9"/>
<gene>
    <name evidence="1" type="ORF">MICAB_1260008</name>
</gene>
<sequence>MGTINYHKFVQYHNDNNKVNFYKLTHGNDDILHIDNNRNGDNEHLDF</sequence>
<protein>
    <submittedName>
        <fullName evidence="1">Uncharacterized protein</fullName>
    </submittedName>
</protein>
<dbReference type="EMBL" id="CAII01000031">
    <property type="protein sequence ID" value="CCH95944.1"/>
    <property type="molecule type" value="Genomic_DNA"/>
</dbReference>
<organism evidence="1 2">
    <name type="scientific">Microcystis aeruginosa PCC 9717</name>
    <dbReference type="NCBI Taxonomy" id="1160286"/>
    <lineage>
        <taxon>Bacteria</taxon>
        <taxon>Bacillati</taxon>
        <taxon>Cyanobacteriota</taxon>
        <taxon>Cyanophyceae</taxon>
        <taxon>Oscillatoriophycideae</taxon>
        <taxon>Chroococcales</taxon>
        <taxon>Microcystaceae</taxon>
        <taxon>Microcystis</taxon>
    </lineage>
</organism>
<dbReference type="Proteomes" id="UP000003172">
    <property type="component" value="Unassembled WGS sequence"/>
</dbReference>